<evidence type="ECO:0000259" key="9">
    <source>
        <dbReference type="Pfam" id="PF02518"/>
    </source>
</evidence>
<evidence type="ECO:0000256" key="7">
    <source>
        <dbReference type="ARBA" id="ARBA00022840"/>
    </source>
</evidence>
<evidence type="ECO:0000313" key="11">
    <source>
        <dbReference type="EMBL" id="MFC7614380.1"/>
    </source>
</evidence>
<evidence type="ECO:0000259" key="10">
    <source>
        <dbReference type="Pfam" id="PF07730"/>
    </source>
</evidence>
<reference evidence="12" key="1">
    <citation type="journal article" date="2019" name="Int. J. Syst. Evol. Microbiol.">
        <title>The Global Catalogue of Microorganisms (GCM) 10K type strain sequencing project: providing services to taxonomists for standard genome sequencing and annotation.</title>
        <authorList>
            <consortium name="The Broad Institute Genomics Platform"/>
            <consortium name="The Broad Institute Genome Sequencing Center for Infectious Disease"/>
            <person name="Wu L."/>
            <person name="Ma J."/>
        </authorList>
    </citation>
    <scope>NUCLEOTIDE SEQUENCE [LARGE SCALE GENOMIC DNA]</scope>
    <source>
        <strain evidence="12">JCM 17695</strain>
    </source>
</reference>
<feature type="domain" description="Histidine kinase/HSP90-like ATPase" evidence="9">
    <location>
        <begin position="162"/>
        <end position="246"/>
    </location>
</feature>
<dbReference type="InterPro" id="IPR011712">
    <property type="entry name" value="Sig_transdc_His_kin_sub3_dim/P"/>
</dbReference>
<evidence type="ECO:0000256" key="6">
    <source>
        <dbReference type="ARBA" id="ARBA00022777"/>
    </source>
</evidence>
<dbReference type="Pfam" id="PF02518">
    <property type="entry name" value="HATPase_c"/>
    <property type="match status" value="1"/>
</dbReference>
<sequence>MGLLHRREVPWEDARLAEAVAALTGLVLDNQRLAAEAEARLAEVRASRIRLVTAADDERRRVERDLHDGAQQRLVVVALGIELARRRVDGDPELAELLESTAAGMAAAIDELRELARGIHPALLVDAGLGPAVAELVDRTPVRVRVSGPELPRLPAPVEATAYFVVAEALTNVLKHAGAGCRAEVVLSVDRGVLRVEVADDGAGGATIETGSGLGGLRDRVRALDGELTVRSSAGSGTTVTAEIPLG</sequence>
<dbReference type="InterPro" id="IPR036890">
    <property type="entry name" value="HATPase_C_sf"/>
</dbReference>
<dbReference type="PANTHER" id="PTHR24421:SF10">
    <property type="entry name" value="NITRATE_NITRITE SENSOR PROTEIN NARQ"/>
    <property type="match status" value="1"/>
</dbReference>
<dbReference type="PANTHER" id="PTHR24421">
    <property type="entry name" value="NITRATE/NITRITE SENSOR PROTEIN NARX-RELATED"/>
    <property type="match status" value="1"/>
</dbReference>
<feature type="domain" description="Signal transduction histidine kinase subgroup 3 dimerisation and phosphoacceptor" evidence="10">
    <location>
        <begin position="58"/>
        <end position="123"/>
    </location>
</feature>
<name>A0ABW2TMW7_9PSEU</name>
<dbReference type="Gene3D" id="3.30.565.10">
    <property type="entry name" value="Histidine kinase-like ATPase, C-terminal domain"/>
    <property type="match status" value="1"/>
</dbReference>
<evidence type="ECO:0000256" key="2">
    <source>
        <dbReference type="ARBA" id="ARBA00012438"/>
    </source>
</evidence>
<dbReference type="Gene3D" id="1.20.5.1930">
    <property type="match status" value="1"/>
</dbReference>
<keyword evidence="7" id="KW-0067">ATP-binding</keyword>
<keyword evidence="6 11" id="KW-0418">Kinase</keyword>
<keyword evidence="3" id="KW-0597">Phosphoprotein</keyword>
<accession>A0ABW2TMW7</accession>
<evidence type="ECO:0000256" key="1">
    <source>
        <dbReference type="ARBA" id="ARBA00000085"/>
    </source>
</evidence>
<dbReference type="EC" id="2.7.13.3" evidence="2"/>
<organism evidence="11 12">
    <name type="scientific">Actinokineospora soli</name>
    <dbReference type="NCBI Taxonomy" id="1048753"/>
    <lineage>
        <taxon>Bacteria</taxon>
        <taxon>Bacillati</taxon>
        <taxon>Actinomycetota</taxon>
        <taxon>Actinomycetes</taxon>
        <taxon>Pseudonocardiales</taxon>
        <taxon>Pseudonocardiaceae</taxon>
        <taxon>Actinokineospora</taxon>
    </lineage>
</organism>
<dbReference type="EMBL" id="JBHTEY010000004">
    <property type="protein sequence ID" value="MFC7614380.1"/>
    <property type="molecule type" value="Genomic_DNA"/>
</dbReference>
<evidence type="ECO:0000256" key="8">
    <source>
        <dbReference type="ARBA" id="ARBA00023012"/>
    </source>
</evidence>
<evidence type="ECO:0000256" key="3">
    <source>
        <dbReference type="ARBA" id="ARBA00022553"/>
    </source>
</evidence>
<comment type="catalytic activity">
    <reaction evidence="1">
        <text>ATP + protein L-histidine = ADP + protein N-phospho-L-histidine.</text>
        <dbReference type="EC" id="2.7.13.3"/>
    </reaction>
</comment>
<evidence type="ECO:0000313" key="12">
    <source>
        <dbReference type="Proteomes" id="UP001596512"/>
    </source>
</evidence>
<keyword evidence="8" id="KW-0902">Two-component regulatory system</keyword>
<dbReference type="InterPro" id="IPR050482">
    <property type="entry name" value="Sensor_HK_TwoCompSys"/>
</dbReference>
<dbReference type="CDD" id="cd16917">
    <property type="entry name" value="HATPase_UhpB-NarQ-NarX-like"/>
    <property type="match status" value="1"/>
</dbReference>
<keyword evidence="5" id="KW-0547">Nucleotide-binding</keyword>
<proteinExistence type="predicted"/>
<protein>
    <recommendedName>
        <fullName evidence="2">histidine kinase</fullName>
        <ecNumber evidence="2">2.7.13.3</ecNumber>
    </recommendedName>
</protein>
<evidence type="ECO:0000256" key="5">
    <source>
        <dbReference type="ARBA" id="ARBA00022741"/>
    </source>
</evidence>
<dbReference type="Proteomes" id="UP001596512">
    <property type="component" value="Unassembled WGS sequence"/>
</dbReference>
<evidence type="ECO:0000256" key="4">
    <source>
        <dbReference type="ARBA" id="ARBA00022679"/>
    </source>
</evidence>
<dbReference type="InterPro" id="IPR003594">
    <property type="entry name" value="HATPase_dom"/>
</dbReference>
<dbReference type="GO" id="GO:0016301">
    <property type="term" value="F:kinase activity"/>
    <property type="evidence" value="ECO:0007669"/>
    <property type="project" value="UniProtKB-KW"/>
</dbReference>
<comment type="caution">
    <text evidence="11">The sequence shown here is derived from an EMBL/GenBank/DDBJ whole genome shotgun (WGS) entry which is preliminary data.</text>
</comment>
<dbReference type="Pfam" id="PF07730">
    <property type="entry name" value="HisKA_3"/>
    <property type="match status" value="1"/>
</dbReference>
<keyword evidence="4" id="KW-0808">Transferase</keyword>
<dbReference type="SUPFAM" id="SSF55874">
    <property type="entry name" value="ATPase domain of HSP90 chaperone/DNA topoisomerase II/histidine kinase"/>
    <property type="match status" value="1"/>
</dbReference>
<gene>
    <name evidence="11" type="ORF">ACFQV2_13480</name>
</gene>
<keyword evidence="12" id="KW-1185">Reference proteome</keyword>